<accession>A0AB34HMR2</accession>
<reference evidence="1 2" key="1">
    <citation type="submission" date="2022-11" db="EMBL/GenBank/DDBJ databases">
        <title>Whole genome sequence of Eschrichtius robustus ER-17-0199.</title>
        <authorList>
            <person name="Bruniche-Olsen A."/>
            <person name="Black A.N."/>
            <person name="Fields C.J."/>
            <person name="Walden K."/>
            <person name="Dewoody J.A."/>
        </authorList>
    </citation>
    <scope>NUCLEOTIDE SEQUENCE [LARGE SCALE GENOMIC DNA]</scope>
    <source>
        <strain evidence="1">ER-17-0199</strain>
        <tissue evidence="1">Blubber</tissue>
    </source>
</reference>
<gene>
    <name evidence="1" type="ORF">J1605_020164</name>
</gene>
<proteinExistence type="predicted"/>
<dbReference type="EMBL" id="JAIQCJ010001151">
    <property type="protein sequence ID" value="KAJ8792105.1"/>
    <property type="molecule type" value="Genomic_DNA"/>
</dbReference>
<keyword evidence="2" id="KW-1185">Reference proteome</keyword>
<name>A0AB34HMR2_ESCRO</name>
<dbReference type="AlphaFoldDB" id="A0AB34HMR2"/>
<sequence length="87" mass="9868">MIIVLLTEHCQHGTLSESDWLPCESDSNALHSGQQERANAEYAPLRKSRRETSVAPLPFWESEVKWGTVPSTLIERKKQDKGTFTNV</sequence>
<evidence type="ECO:0000313" key="1">
    <source>
        <dbReference type="EMBL" id="KAJ8792105.1"/>
    </source>
</evidence>
<comment type="caution">
    <text evidence="1">The sequence shown here is derived from an EMBL/GenBank/DDBJ whole genome shotgun (WGS) entry which is preliminary data.</text>
</comment>
<evidence type="ECO:0000313" key="2">
    <source>
        <dbReference type="Proteomes" id="UP001159641"/>
    </source>
</evidence>
<organism evidence="1 2">
    <name type="scientific">Eschrichtius robustus</name>
    <name type="common">California gray whale</name>
    <name type="synonym">Eschrichtius gibbosus</name>
    <dbReference type="NCBI Taxonomy" id="9764"/>
    <lineage>
        <taxon>Eukaryota</taxon>
        <taxon>Metazoa</taxon>
        <taxon>Chordata</taxon>
        <taxon>Craniata</taxon>
        <taxon>Vertebrata</taxon>
        <taxon>Euteleostomi</taxon>
        <taxon>Mammalia</taxon>
        <taxon>Eutheria</taxon>
        <taxon>Laurasiatheria</taxon>
        <taxon>Artiodactyla</taxon>
        <taxon>Whippomorpha</taxon>
        <taxon>Cetacea</taxon>
        <taxon>Mysticeti</taxon>
        <taxon>Eschrichtiidae</taxon>
        <taxon>Eschrichtius</taxon>
    </lineage>
</organism>
<dbReference type="Proteomes" id="UP001159641">
    <property type="component" value="Unassembled WGS sequence"/>
</dbReference>
<protein>
    <submittedName>
        <fullName evidence="1">Uncharacterized protein</fullName>
    </submittedName>
</protein>